<feature type="transmembrane region" description="Helical" evidence="1">
    <location>
        <begin position="164"/>
        <end position="183"/>
    </location>
</feature>
<dbReference type="EMBL" id="CP011371">
    <property type="protein sequence ID" value="AKJ30466.1"/>
    <property type="molecule type" value="Genomic_DNA"/>
</dbReference>
<organism evidence="2 3">
    <name type="scientific">Caldimonas brevitalea</name>
    <dbReference type="NCBI Taxonomy" id="413882"/>
    <lineage>
        <taxon>Bacteria</taxon>
        <taxon>Pseudomonadati</taxon>
        <taxon>Pseudomonadota</taxon>
        <taxon>Betaproteobacteria</taxon>
        <taxon>Burkholderiales</taxon>
        <taxon>Sphaerotilaceae</taxon>
        <taxon>Caldimonas</taxon>
    </lineage>
</organism>
<gene>
    <name evidence="2" type="ORF">AAW51_3775</name>
</gene>
<feature type="transmembrane region" description="Helical" evidence="1">
    <location>
        <begin position="58"/>
        <end position="78"/>
    </location>
</feature>
<keyword evidence="3" id="KW-1185">Reference proteome</keyword>
<keyword evidence="1" id="KW-1133">Transmembrane helix</keyword>
<name>A0A0G3BSW6_9BURK</name>
<dbReference type="AlphaFoldDB" id="A0A0G3BSW6"/>
<dbReference type="KEGG" id="pbh:AAW51_3775"/>
<sequence length="212" mass="23349">METRVRYLLAAAGGLAYAVVSHQLMTRAPNQPLVPLALLGPFLIWWIISLWRNGKIASACAVGAFAAGLAALVGWGNAVSPQTLYLGQHAGIHLGLGLLFGSSLRPGQQPFITRIAERVHRTFPPVMRVYTRQVTVAWTVYFVVMASLSLLLYCYAPFSAWSVFANLLTPLSLAAMFAGEHVLRYRLHPDFERVGITEAIRAYTTYQDDGRT</sequence>
<keyword evidence="1" id="KW-0812">Transmembrane</keyword>
<keyword evidence="1" id="KW-0472">Membrane</keyword>
<evidence type="ECO:0000313" key="2">
    <source>
        <dbReference type="EMBL" id="AKJ30466.1"/>
    </source>
</evidence>
<dbReference type="Proteomes" id="UP000035352">
    <property type="component" value="Chromosome"/>
</dbReference>
<reference evidence="2 3" key="1">
    <citation type="submission" date="2015-05" db="EMBL/GenBank/DDBJ databases">
        <authorList>
            <person name="Tang B."/>
            <person name="Yu Y."/>
        </authorList>
    </citation>
    <scope>NUCLEOTIDE SEQUENCE [LARGE SCALE GENOMIC DNA]</scope>
    <source>
        <strain evidence="2 3">DSM 7029</strain>
    </source>
</reference>
<accession>A0A0G3BSW6</accession>
<dbReference type="RefSeq" id="WP_047195833.1">
    <property type="nucleotide sequence ID" value="NZ_CP011371.1"/>
</dbReference>
<feature type="transmembrane region" description="Helical" evidence="1">
    <location>
        <begin position="136"/>
        <end position="158"/>
    </location>
</feature>
<protein>
    <recommendedName>
        <fullName evidence="4">Transmembrane protein</fullName>
    </recommendedName>
</protein>
<evidence type="ECO:0000313" key="3">
    <source>
        <dbReference type="Proteomes" id="UP000035352"/>
    </source>
</evidence>
<evidence type="ECO:0000256" key="1">
    <source>
        <dbReference type="SAM" id="Phobius"/>
    </source>
</evidence>
<evidence type="ECO:0008006" key="4">
    <source>
        <dbReference type="Google" id="ProtNLM"/>
    </source>
</evidence>
<dbReference type="OrthoDB" id="8537043at2"/>
<feature type="transmembrane region" description="Helical" evidence="1">
    <location>
        <begin position="7"/>
        <end position="26"/>
    </location>
</feature>
<proteinExistence type="predicted"/>
<dbReference type="STRING" id="413882.AAW51_3775"/>
<feature type="transmembrane region" description="Helical" evidence="1">
    <location>
        <begin position="32"/>
        <end position="51"/>
    </location>
</feature>
<feature type="transmembrane region" description="Helical" evidence="1">
    <location>
        <begin position="84"/>
        <end position="104"/>
    </location>
</feature>